<dbReference type="GO" id="GO:0031267">
    <property type="term" value="F:small GTPase binding"/>
    <property type="evidence" value="ECO:0007669"/>
    <property type="project" value="TreeGrafter"/>
</dbReference>
<dbReference type="Gene3D" id="3.80.10.10">
    <property type="entry name" value="Ribonuclease Inhibitor"/>
    <property type="match status" value="2"/>
</dbReference>
<evidence type="ECO:0000256" key="1">
    <source>
        <dbReference type="ARBA" id="ARBA00022468"/>
    </source>
</evidence>
<dbReference type="SUPFAM" id="SSF52047">
    <property type="entry name" value="RNI-like"/>
    <property type="match status" value="1"/>
</dbReference>
<dbReference type="OrthoDB" id="333024at2759"/>
<proteinExistence type="predicted"/>
<gene>
    <name evidence="5" type="ORF">PMIN01_02103</name>
</gene>
<reference evidence="5" key="1">
    <citation type="journal article" date="2020" name="Mol. Plant Microbe Interact.">
        <title>Genome Sequence of the Biocontrol Agent Coniothyrium minitans strain Conio (IMI 134523).</title>
        <authorList>
            <person name="Patel D."/>
            <person name="Shittu T.A."/>
            <person name="Baroncelli R."/>
            <person name="Muthumeenakshi S."/>
            <person name="Osborne T.H."/>
            <person name="Janganan T.K."/>
            <person name="Sreenivasaprasad S."/>
        </authorList>
    </citation>
    <scope>NUCLEOTIDE SEQUENCE</scope>
    <source>
        <strain evidence="5">Conio</strain>
    </source>
</reference>
<dbReference type="GO" id="GO:0048471">
    <property type="term" value="C:perinuclear region of cytoplasm"/>
    <property type="evidence" value="ECO:0007669"/>
    <property type="project" value="TreeGrafter"/>
</dbReference>
<dbReference type="EMBL" id="WJXW01000002">
    <property type="protein sequence ID" value="KAF9739469.1"/>
    <property type="molecule type" value="Genomic_DNA"/>
</dbReference>
<evidence type="ECO:0000256" key="4">
    <source>
        <dbReference type="SAM" id="MobiDB-lite"/>
    </source>
</evidence>
<evidence type="ECO:0000313" key="5">
    <source>
        <dbReference type="EMBL" id="KAF9739469.1"/>
    </source>
</evidence>
<organism evidence="5 6">
    <name type="scientific">Paraphaeosphaeria minitans</name>
    <dbReference type="NCBI Taxonomy" id="565426"/>
    <lineage>
        <taxon>Eukaryota</taxon>
        <taxon>Fungi</taxon>
        <taxon>Dikarya</taxon>
        <taxon>Ascomycota</taxon>
        <taxon>Pezizomycotina</taxon>
        <taxon>Dothideomycetes</taxon>
        <taxon>Pleosporomycetidae</taxon>
        <taxon>Pleosporales</taxon>
        <taxon>Massarineae</taxon>
        <taxon>Didymosphaeriaceae</taxon>
        <taxon>Paraphaeosphaeria</taxon>
    </lineage>
</organism>
<dbReference type="GO" id="GO:0005634">
    <property type="term" value="C:nucleus"/>
    <property type="evidence" value="ECO:0007669"/>
    <property type="project" value="TreeGrafter"/>
</dbReference>
<comment type="caution">
    <text evidence="5">The sequence shown here is derived from an EMBL/GenBank/DDBJ whole genome shotgun (WGS) entry which is preliminary data.</text>
</comment>
<dbReference type="PANTHER" id="PTHR24113:SF12">
    <property type="entry name" value="RAN GTPASE-ACTIVATING PROTEIN 1"/>
    <property type="match status" value="1"/>
</dbReference>
<accession>A0A9P6GQ16</accession>
<evidence type="ECO:0000256" key="2">
    <source>
        <dbReference type="ARBA" id="ARBA00022614"/>
    </source>
</evidence>
<dbReference type="InterPro" id="IPR032675">
    <property type="entry name" value="LRR_dom_sf"/>
</dbReference>
<dbReference type="InterPro" id="IPR027038">
    <property type="entry name" value="RanGap"/>
</dbReference>
<dbReference type="SMART" id="SM00368">
    <property type="entry name" value="LRR_RI"/>
    <property type="match status" value="5"/>
</dbReference>
<keyword evidence="2" id="KW-0433">Leucine-rich repeat</keyword>
<evidence type="ECO:0000256" key="3">
    <source>
        <dbReference type="ARBA" id="ARBA00022737"/>
    </source>
</evidence>
<dbReference type="PANTHER" id="PTHR24113">
    <property type="entry name" value="RAN GTPASE-ACTIVATING PROTEIN 1"/>
    <property type="match status" value="1"/>
</dbReference>
<dbReference type="InterPro" id="IPR001611">
    <property type="entry name" value="Leu-rich_rpt"/>
</dbReference>
<dbReference type="GO" id="GO:0005829">
    <property type="term" value="C:cytosol"/>
    <property type="evidence" value="ECO:0007669"/>
    <property type="project" value="TreeGrafter"/>
</dbReference>
<protein>
    <submittedName>
        <fullName evidence="5">Leucine rich repeat protein</fullName>
    </submittedName>
</protein>
<keyword evidence="6" id="KW-1185">Reference proteome</keyword>
<name>A0A9P6GQ16_9PLEO</name>
<feature type="region of interest" description="Disordered" evidence="4">
    <location>
        <begin position="1"/>
        <end position="20"/>
    </location>
</feature>
<evidence type="ECO:0000313" key="6">
    <source>
        <dbReference type="Proteomes" id="UP000756921"/>
    </source>
</evidence>
<dbReference type="GO" id="GO:0005096">
    <property type="term" value="F:GTPase activator activity"/>
    <property type="evidence" value="ECO:0007669"/>
    <property type="project" value="UniProtKB-KW"/>
</dbReference>
<sequence>MEGATQEGHRSPAMDAHPVKNPKYLEKDAAEWADILKTQLEAAAASPLLPVAGPLVDEIVMQLPRRKASDPAAAAMAQSIARLRYPHYDTPVGSLIRYETDLMQLRRLVVEQRKLMFSEATKQKELFNWPKRVMKQGAWAPATDPWSLDGAPAIPMLVEIGQKETFIPLFKHLASNGTEASLLTTGARTNAIGIEEPYYNVKCLEFERGVLYSDRRLDLCKMVVGPTHIADLMTSLKTNRFVEHFLLGNNIIGPRGARCISNFMKGFPNQITTWYLAGNCIDAISFGMLVNQWVKSLCVTNIWLKRNPLMPKSADDIFRLITETRNLRTLDLDQTQLSDAGVAMLFEKLAEYTPRSDTPGGLTPDSLPLKHLYMNAIGIGIKGATAIANWLARKYCQLDALYISNNPLGDDGVIALAQGLKKNKTLSRLSLQSVGMSDDGVIALCAALGKHPAIKTLDFGQSFATPDLGSRYNWITDRSADAIHNFCKIPQNLAYLDLHYCALTHNGLNHILEVVKGKPTFEYFFAKTIFPQERTAAAVHAGKNHARLKKEAHENFEANVQRIYGVTYGEFLAEHKRWLVNDKDSVRKIDSVYRNRDAGLARRGLKRLDKWWAEGDETFQAALKEYHGTVPEEVD</sequence>
<dbReference type="Pfam" id="PF13516">
    <property type="entry name" value="LRR_6"/>
    <property type="match status" value="3"/>
</dbReference>
<dbReference type="GO" id="GO:0006913">
    <property type="term" value="P:nucleocytoplasmic transport"/>
    <property type="evidence" value="ECO:0007669"/>
    <property type="project" value="TreeGrafter"/>
</dbReference>
<keyword evidence="1" id="KW-0343">GTPase activation</keyword>
<dbReference type="AlphaFoldDB" id="A0A9P6GQ16"/>
<keyword evidence="3" id="KW-0677">Repeat</keyword>
<dbReference type="Proteomes" id="UP000756921">
    <property type="component" value="Unassembled WGS sequence"/>
</dbReference>